<evidence type="ECO:0008006" key="4">
    <source>
        <dbReference type="Google" id="ProtNLM"/>
    </source>
</evidence>
<accession>A0A2Z5J8V5</accession>
<reference evidence="2 3" key="1">
    <citation type="journal article" date="2018" name="Front. Microbiol.">
        <title>Genome Sequencing of Streptomyces atratus SCSIOZH16 and Activation Production of Nocardamine via Metabolic Engineering.</title>
        <authorList>
            <person name="Li Y."/>
            <person name="Zhang C."/>
            <person name="Liu C."/>
            <person name="Ju J."/>
            <person name="Ma J."/>
        </authorList>
    </citation>
    <scope>NUCLEOTIDE SEQUENCE [LARGE SCALE GENOMIC DNA]</scope>
    <source>
        <strain evidence="2 3">SCSIO_ZH16</strain>
    </source>
</reference>
<dbReference type="AlphaFoldDB" id="A0A2Z5J8V5"/>
<evidence type="ECO:0000256" key="1">
    <source>
        <dbReference type="SAM" id="MobiDB-lite"/>
    </source>
</evidence>
<dbReference type="KEGG" id="sata:C5746_07230"/>
<evidence type="ECO:0000313" key="3">
    <source>
        <dbReference type="Proteomes" id="UP000252698"/>
    </source>
</evidence>
<evidence type="ECO:0000313" key="2">
    <source>
        <dbReference type="EMBL" id="AXE76729.1"/>
    </source>
</evidence>
<dbReference type="EMBL" id="CP027306">
    <property type="protein sequence ID" value="AXE76729.1"/>
    <property type="molecule type" value="Genomic_DNA"/>
</dbReference>
<gene>
    <name evidence="2" type="ORF">C5746_07230</name>
</gene>
<sequence length="128" mass="13832">MVVPVIEKWAFSEGAPPVSAEEAVDELGRRIADGGLESWLTSSLGRSLAVVTNTERAMVMLLDGEDDPGEHASDPGAEDWSDGFILDNGQSDEYPDEDTVLLGEAFRIVRHILTHGIPPTDAAWTADR</sequence>
<organism evidence="2 3">
    <name type="scientific">Streptomyces atratus</name>
    <dbReference type="NCBI Taxonomy" id="1893"/>
    <lineage>
        <taxon>Bacteria</taxon>
        <taxon>Bacillati</taxon>
        <taxon>Actinomycetota</taxon>
        <taxon>Actinomycetes</taxon>
        <taxon>Kitasatosporales</taxon>
        <taxon>Streptomycetaceae</taxon>
        <taxon>Streptomyces</taxon>
    </lineage>
</organism>
<proteinExistence type="predicted"/>
<name>A0A2Z5J8V5_STRAR</name>
<dbReference type="Proteomes" id="UP000252698">
    <property type="component" value="Chromosome"/>
</dbReference>
<feature type="region of interest" description="Disordered" evidence="1">
    <location>
        <begin position="64"/>
        <end position="89"/>
    </location>
</feature>
<protein>
    <recommendedName>
        <fullName evidence="4">Immunity protein Imm1</fullName>
    </recommendedName>
</protein>